<reference evidence="3" key="2">
    <citation type="submission" date="2015-01" db="EMBL/GenBank/DDBJ databases">
        <title>Evolutionary Origins and Diversification of the Mycorrhizal Mutualists.</title>
        <authorList>
            <consortium name="DOE Joint Genome Institute"/>
            <consortium name="Mycorrhizal Genomics Consortium"/>
            <person name="Kohler A."/>
            <person name="Kuo A."/>
            <person name="Nagy L.G."/>
            <person name="Floudas D."/>
            <person name="Copeland A."/>
            <person name="Barry K.W."/>
            <person name="Cichocki N."/>
            <person name="Veneault-Fourrey C."/>
            <person name="LaButti K."/>
            <person name="Lindquist E.A."/>
            <person name="Lipzen A."/>
            <person name="Lundell T."/>
            <person name="Morin E."/>
            <person name="Murat C."/>
            <person name="Riley R."/>
            <person name="Ohm R."/>
            <person name="Sun H."/>
            <person name="Tunlid A."/>
            <person name="Henrissat B."/>
            <person name="Grigoriev I.V."/>
            <person name="Hibbett D.S."/>
            <person name="Martin F."/>
        </authorList>
    </citation>
    <scope>NUCLEOTIDE SEQUENCE [LARGE SCALE GENOMIC DNA]</scope>
    <source>
        <strain evidence="3">441</strain>
    </source>
</reference>
<dbReference type="STRING" id="765257.A0A0D0A425"/>
<name>A0A0D0A425_9AGAM</name>
<feature type="compositionally biased region" description="Pro residues" evidence="1">
    <location>
        <begin position="165"/>
        <end position="175"/>
    </location>
</feature>
<evidence type="ECO:0000313" key="2">
    <source>
        <dbReference type="EMBL" id="KIK29132.1"/>
    </source>
</evidence>
<proteinExistence type="predicted"/>
<gene>
    <name evidence="2" type="ORF">PISMIDRAFT_518365</name>
</gene>
<protein>
    <submittedName>
        <fullName evidence="2">Uncharacterized protein</fullName>
    </submittedName>
</protein>
<accession>A0A0D0A425</accession>
<reference evidence="2 3" key="1">
    <citation type="submission" date="2014-04" db="EMBL/GenBank/DDBJ databases">
        <authorList>
            <consortium name="DOE Joint Genome Institute"/>
            <person name="Kuo A."/>
            <person name="Kohler A."/>
            <person name="Costa M.D."/>
            <person name="Nagy L.G."/>
            <person name="Floudas D."/>
            <person name="Copeland A."/>
            <person name="Barry K.W."/>
            <person name="Cichocki N."/>
            <person name="Veneault-Fourrey C."/>
            <person name="LaButti K."/>
            <person name="Lindquist E.A."/>
            <person name="Lipzen A."/>
            <person name="Lundell T."/>
            <person name="Morin E."/>
            <person name="Murat C."/>
            <person name="Sun H."/>
            <person name="Tunlid A."/>
            <person name="Henrissat B."/>
            <person name="Grigoriev I.V."/>
            <person name="Hibbett D.S."/>
            <person name="Martin F."/>
            <person name="Nordberg H.P."/>
            <person name="Cantor M.N."/>
            <person name="Hua S.X."/>
        </authorList>
    </citation>
    <scope>NUCLEOTIDE SEQUENCE [LARGE SCALE GENOMIC DNA]</scope>
    <source>
        <strain evidence="2 3">441</strain>
    </source>
</reference>
<evidence type="ECO:0000256" key="1">
    <source>
        <dbReference type="SAM" id="MobiDB-lite"/>
    </source>
</evidence>
<feature type="region of interest" description="Disordered" evidence="1">
    <location>
        <begin position="147"/>
        <end position="188"/>
    </location>
</feature>
<dbReference type="HOGENOM" id="CLU_118669_0_0_1"/>
<dbReference type="OrthoDB" id="3173670at2759"/>
<sequence>MPPRVPPKTYILLLKTHRLTVFLSAPQNATVGSLKAEALSALSSPVLRERTDSDPVPGRIPTAPGEDEEMFDVHGSANANVNEDIPAVTSVDDFELCRAIKDRGRQNAAAPAYEVLDPDSPIRGLLNNWEELYVQFRDENGELVPVEVSHTSLLDEEEEEQARRAPPPPLPPQPTTPMGKGKRKAPPE</sequence>
<organism evidence="2 3">
    <name type="scientific">Pisolithus microcarpus 441</name>
    <dbReference type="NCBI Taxonomy" id="765257"/>
    <lineage>
        <taxon>Eukaryota</taxon>
        <taxon>Fungi</taxon>
        <taxon>Dikarya</taxon>
        <taxon>Basidiomycota</taxon>
        <taxon>Agaricomycotina</taxon>
        <taxon>Agaricomycetes</taxon>
        <taxon>Agaricomycetidae</taxon>
        <taxon>Boletales</taxon>
        <taxon>Sclerodermatineae</taxon>
        <taxon>Pisolithaceae</taxon>
        <taxon>Pisolithus</taxon>
    </lineage>
</organism>
<dbReference type="AlphaFoldDB" id="A0A0D0A425"/>
<dbReference type="Proteomes" id="UP000054018">
    <property type="component" value="Unassembled WGS sequence"/>
</dbReference>
<evidence type="ECO:0000313" key="3">
    <source>
        <dbReference type="Proteomes" id="UP000054018"/>
    </source>
</evidence>
<dbReference type="EMBL" id="KN833690">
    <property type="protein sequence ID" value="KIK29132.1"/>
    <property type="molecule type" value="Genomic_DNA"/>
</dbReference>
<keyword evidence="3" id="KW-1185">Reference proteome</keyword>